<feature type="domain" description="Glycosyl transferase family 1" evidence="2">
    <location>
        <begin position="182"/>
        <end position="357"/>
    </location>
</feature>
<dbReference type="RefSeq" id="WP_338447839.1">
    <property type="nucleotide sequence ID" value="NZ_CP137640.1"/>
</dbReference>
<keyword evidence="4" id="KW-0328">Glycosyltransferase</keyword>
<dbReference type="InterPro" id="IPR028098">
    <property type="entry name" value="Glyco_trans_4-like_N"/>
</dbReference>
<gene>
    <name evidence="4" type="ORF">R4Z09_16485</name>
</gene>
<name>A0ABZ2CAE1_9BACI</name>
<feature type="compositionally biased region" description="Basic residues" evidence="1">
    <location>
        <begin position="497"/>
        <end position="511"/>
    </location>
</feature>
<organism evidence="4 5">
    <name type="scientific">Niallia oryzisoli</name>
    <dbReference type="NCBI Taxonomy" id="1737571"/>
    <lineage>
        <taxon>Bacteria</taxon>
        <taxon>Bacillati</taxon>
        <taxon>Bacillota</taxon>
        <taxon>Bacilli</taxon>
        <taxon>Bacillales</taxon>
        <taxon>Bacillaceae</taxon>
        <taxon>Niallia</taxon>
    </lineage>
</organism>
<sequence length="511" mass="58337">MKVLMICTEKLPVPPVLGGAIQTYISGILPYIRDKYDVTVLGVNDPTLSDSETIDGIHYARIPGKVFEIYKDEVVNYLQSHQFDLIHIFNRPRLVLPVREAAPNAKITLSMHNDMFYPQKINPEEAAAVVQEVTNIVTISKYVGNVIRELYPEAASKLRHIYSGVDGNQFLPGNHPKMQKVRNELRKANGLENKTVILFAGRLSHNKGVDRLVRALPALAKKHKDLALVIVGSKWFSQDDITDYIAYVKSLANKLPIPVVATGFVSPNEIQNWFAAADIFVCTSLWQEPLARVHYEAMAAGLPIVTTARGGNPEVILVGENGLVVENPDSPAGFEEKLTEILSNRSVMKKMGEKGRELAVTLYTWERVAAEVLEVWEQSFNTPNEEEQMDEDQIEEMTIHETGAVEGTEDVEALEKKARKKEKKARKKEEKAEKKRKKELKKQEEEKDEKKRKKELKKQEEEKAEKKRKKELKKQEEEKAEKKRKKELKKLEEQKKKDKKNKKNEKKVKIN</sequence>
<reference evidence="4 5" key="1">
    <citation type="submission" date="2023-10" db="EMBL/GenBank/DDBJ databases">
        <title>Niallia locisalis sp.nov. isolated from a salt pond sample.</title>
        <authorList>
            <person name="Li X.-J."/>
            <person name="Dong L."/>
        </authorList>
    </citation>
    <scope>NUCLEOTIDE SEQUENCE [LARGE SCALE GENOMIC DNA]</scope>
    <source>
        <strain evidence="4 5">DSM 29761</strain>
    </source>
</reference>
<keyword evidence="4" id="KW-0808">Transferase</keyword>
<dbReference type="EC" id="2.4.-.-" evidence="4"/>
<dbReference type="Pfam" id="PF00534">
    <property type="entry name" value="Glycos_transf_1"/>
    <property type="match status" value="1"/>
</dbReference>
<accession>A0ABZ2CAE1</accession>
<dbReference type="PANTHER" id="PTHR12526">
    <property type="entry name" value="GLYCOSYLTRANSFERASE"/>
    <property type="match status" value="1"/>
</dbReference>
<feature type="domain" description="Glycosyltransferase subfamily 4-like N-terminal" evidence="3">
    <location>
        <begin position="34"/>
        <end position="166"/>
    </location>
</feature>
<proteinExistence type="predicted"/>
<dbReference type="EMBL" id="CP137640">
    <property type="protein sequence ID" value="WVX78905.1"/>
    <property type="molecule type" value="Genomic_DNA"/>
</dbReference>
<evidence type="ECO:0000259" key="3">
    <source>
        <dbReference type="Pfam" id="PF13439"/>
    </source>
</evidence>
<feature type="compositionally biased region" description="Basic residues" evidence="1">
    <location>
        <begin position="417"/>
        <end position="426"/>
    </location>
</feature>
<dbReference type="PANTHER" id="PTHR12526:SF638">
    <property type="entry name" value="SPORE COAT PROTEIN SA"/>
    <property type="match status" value="1"/>
</dbReference>
<protein>
    <submittedName>
        <fullName evidence="4">Glycosyltransferase family 4 protein</fullName>
        <ecNumber evidence="4">2.4.-.-</ecNumber>
    </submittedName>
</protein>
<evidence type="ECO:0000259" key="2">
    <source>
        <dbReference type="Pfam" id="PF00534"/>
    </source>
</evidence>
<evidence type="ECO:0000313" key="5">
    <source>
        <dbReference type="Proteomes" id="UP001357223"/>
    </source>
</evidence>
<evidence type="ECO:0000256" key="1">
    <source>
        <dbReference type="SAM" id="MobiDB-lite"/>
    </source>
</evidence>
<dbReference type="Gene3D" id="3.40.50.2000">
    <property type="entry name" value="Glycogen Phosphorylase B"/>
    <property type="match status" value="2"/>
</dbReference>
<dbReference type="InterPro" id="IPR001296">
    <property type="entry name" value="Glyco_trans_1"/>
</dbReference>
<dbReference type="GO" id="GO:0016757">
    <property type="term" value="F:glycosyltransferase activity"/>
    <property type="evidence" value="ECO:0007669"/>
    <property type="project" value="UniProtKB-KW"/>
</dbReference>
<dbReference type="Proteomes" id="UP001357223">
    <property type="component" value="Chromosome"/>
</dbReference>
<evidence type="ECO:0000313" key="4">
    <source>
        <dbReference type="EMBL" id="WVX78905.1"/>
    </source>
</evidence>
<dbReference type="Pfam" id="PF13439">
    <property type="entry name" value="Glyco_transf_4"/>
    <property type="match status" value="1"/>
</dbReference>
<dbReference type="SUPFAM" id="SSF53756">
    <property type="entry name" value="UDP-Glycosyltransferase/glycogen phosphorylase"/>
    <property type="match status" value="1"/>
</dbReference>
<dbReference type="CDD" id="cd03801">
    <property type="entry name" value="GT4_PimA-like"/>
    <property type="match status" value="1"/>
</dbReference>
<feature type="region of interest" description="Disordered" evidence="1">
    <location>
        <begin position="401"/>
        <end position="511"/>
    </location>
</feature>
<keyword evidence="5" id="KW-1185">Reference proteome</keyword>